<dbReference type="NCBIfam" id="NF003711">
    <property type="entry name" value="PRK05325.2-3"/>
    <property type="match status" value="1"/>
</dbReference>
<feature type="compositionally biased region" description="Low complexity" evidence="1">
    <location>
        <begin position="516"/>
        <end position="531"/>
    </location>
</feature>
<protein>
    <recommendedName>
        <fullName evidence="4">Stress response protein</fullName>
    </recommendedName>
</protein>
<dbReference type="PANTHER" id="PTHR30510:SF2">
    <property type="entry name" value="UPF0229 PROTEIN YEAH"/>
    <property type="match status" value="1"/>
</dbReference>
<evidence type="ECO:0000313" key="2">
    <source>
        <dbReference type="EMBL" id="AUX30184.1"/>
    </source>
</evidence>
<name>A0A4P2QJM4_SORCE</name>
<dbReference type="EMBL" id="CP012672">
    <property type="protein sequence ID" value="AUX30184.1"/>
    <property type="molecule type" value="Genomic_DNA"/>
</dbReference>
<reference evidence="2 3" key="1">
    <citation type="submission" date="2015-09" db="EMBL/GenBank/DDBJ databases">
        <title>Sorangium comparison.</title>
        <authorList>
            <person name="Zaburannyi N."/>
            <person name="Bunk B."/>
            <person name="Overmann J."/>
            <person name="Mueller R."/>
        </authorList>
    </citation>
    <scope>NUCLEOTIDE SEQUENCE [LARGE SCALE GENOMIC DNA]</scope>
    <source>
        <strain evidence="2 3">So ce836</strain>
    </source>
</reference>
<evidence type="ECO:0000256" key="1">
    <source>
        <dbReference type="SAM" id="MobiDB-lite"/>
    </source>
</evidence>
<evidence type="ECO:0000313" key="3">
    <source>
        <dbReference type="Proteomes" id="UP000295497"/>
    </source>
</evidence>
<dbReference type="InterPro" id="IPR006698">
    <property type="entry name" value="UPF0229"/>
</dbReference>
<feature type="compositionally biased region" description="Polar residues" evidence="1">
    <location>
        <begin position="130"/>
        <end position="143"/>
    </location>
</feature>
<feature type="region of interest" description="Disordered" evidence="1">
    <location>
        <begin position="1"/>
        <end position="531"/>
    </location>
</feature>
<dbReference type="PANTHER" id="PTHR30510">
    <property type="entry name" value="UPF0229 PROTEIN YEAH"/>
    <property type="match status" value="1"/>
</dbReference>
<proteinExistence type="predicted"/>
<gene>
    <name evidence="2" type="ORF">SOCE836_022820</name>
</gene>
<feature type="compositionally biased region" description="Polar residues" evidence="1">
    <location>
        <begin position="368"/>
        <end position="387"/>
    </location>
</feature>
<feature type="compositionally biased region" description="Low complexity" evidence="1">
    <location>
        <begin position="494"/>
        <end position="503"/>
    </location>
</feature>
<feature type="compositionally biased region" description="Polar residues" evidence="1">
    <location>
        <begin position="302"/>
        <end position="312"/>
    </location>
</feature>
<feature type="region of interest" description="Disordered" evidence="1">
    <location>
        <begin position="607"/>
        <end position="648"/>
    </location>
</feature>
<feature type="compositionally biased region" description="Low complexity" evidence="1">
    <location>
        <begin position="405"/>
        <end position="446"/>
    </location>
</feature>
<evidence type="ECO:0008006" key="4">
    <source>
        <dbReference type="Google" id="ProtNLM"/>
    </source>
</evidence>
<dbReference type="Pfam" id="PF04285">
    <property type="entry name" value="DUF444"/>
    <property type="match status" value="2"/>
</dbReference>
<sequence>MPPPQLLPTQSSSWNVSGLFMHSNPQTAGPFPSSRQSKKHATSSAHAALMRHWLSCAQQLPATQPPHSDPSDGQAGPPQRPFWQLSLQHSPEPAQGRPSGLHSVTHPRAGSQAPLQQRSAEPQLAPFGRQPTQAPSKQLSLQHEASAAQPPPSGVHGVRQTPSSQAPLQHAASDAQRLPSSAQSLQVSPQSPVTSPTQISSQLASQQNESNRQISAAQPPHSAASGAPIAQGPCEQDGPPQMPSSQTPEQHASAEPHISPSGLQPPQTPALQRPEQQSAPVLQPKPSGEHARPQTPPRQTPLQHASPSSQSAPFGMHGARQAPSSQRSEQHCPAKLHALPLGKQPCPHAPPVQTPVQHCAALWHGAPSTEQPSPQRPSAHSPVQQSPGAAHGAPSCAQLPPPQIPRAHAALQQSAAPSQGSPSSRHTGASGRASGAPPASASSGRPTSCSREPQPRASAMRTTKRRTGARESTAARLSRAQSTTGGRDGGESGGEACEGAATERGGRGGGPERWGARTPGQGDVGDGTTTTARETSAARRTFGPGAASDATLVGVSLKIDQDHGRFRQIVRGRIRENLRKYISQGELIGRKGKDLVSIPIPQIDIPRFRFGDKQRGGVGQGDGNPGDPVGSSDDKQPGQGQAGSGEGDHILEVDVTLEELASILGEELELPDIQDKGKSKISNAHDRYSGIRRVGPESLRHFKRTYREALKRMISSGTFRPTAPVVVPIPDDKRYRSWKTITEPVANAVIIYMMDVSGSMGDEQKEIVRIESFWIDAWLTRQYKGLESRFIIHDAIAREVDRDTFFHTRESGGTMISSAYKLCSQIIDNDYPPDEWNIYPFHFSDGDNWSMDDTLSCVDVLKTQILPRVNMFAYGQVESPYGSGQFIKDLKEHFSQDDRVVVSEIRDKDAIVGSIKDFLGKGK</sequence>
<organism evidence="2 3">
    <name type="scientific">Sorangium cellulosum</name>
    <name type="common">Polyangium cellulosum</name>
    <dbReference type="NCBI Taxonomy" id="56"/>
    <lineage>
        <taxon>Bacteria</taxon>
        <taxon>Pseudomonadati</taxon>
        <taxon>Myxococcota</taxon>
        <taxon>Polyangia</taxon>
        <taxon>Polyangiales</taxon>
        <taxon>Polyangiaceae</taxon>
        <taxon>Sorangium</taxon>
    </lineage>
</organism>
<feature type="compositionally biased region" description="Polar residues" evidence="1">
    <location>
        <begin position="178"/>
        <end position="216"/>
    </location>
</feature>
<dbReference type="AlphaFoldDB" id="A0A4P2QJM4"/>
<accession>A0A4P2QJM4</accession>
<dbReference type="Proteomes" id="UP000295497">
    <property type="component" value="Chromosome"/>
</dbReference>